<dbReference type="KEGG" id="ccp:CHC_T00007218001"/>
<feature type="transmembrane region" description="Helical" evidence="2">
    <location>
        <begin position="170"/>
        <end position="189"/>
    </location>
</feature>
<gene>
    <name evidence="3" type="ORF">CHC_T00007218001</name>
</gene>
<dbReference type="AlphaFoldDB" id="R7QT02"/>
<dbReference type="RefSeq" id="XP_005710769.1">
    <property type="nucleotide sequence ID" value="XM_005710712.1"/>
</dbReference>
<evidence type="ECO:0000313" key="4">
    <source>
        <dbReference type="Proteomes" id="UP000012073"/>
    </source>
</evidence>
<proteinExistence type="predicted"/>
<keyword evidence="2" id="KW-0472">Membrane</keyword>
<dbReference type="Proteomes" id="UP000012073">
    <property type="component" value="Unassembled WGS sequence"/>
</dbReference>
<name>R7QT02_CHOCR</name>
<keyword evidence="4" id="KW-1185">Reference proteome</keyword>
<keyword evidence="2" id="KW-1133">Transmembrane helix</keyword>
<protein>
    <submittedName>
        <fullName evidence="3">Uncharacterized protein</fullName>
    </submittedName>
</protein>
<dbReference type="GeneID" id="17318467"/>
<reference evidence="4" key="1">
    <citation type="journal article" date="2013" name="Proc. Natl. Acad. Sci. U.S.A.">
        <title>Genome structure and metabolic features in the red seaweed Chondrus crispus shed light on evolution of the Archaeplastida.</title>
        <authorList>
            <person name="Collen J."/>
            <person name="Porcel B."/>
            <person name="Carre W."/>
            <person name="Ball S.G."/>
            <person name="Chaparro C."/>
            <person name="Tonon T."/>
            <person name="Barbeyron T."/>
            <person name="Michel G."/>
            <person name="Noel B."/>
            <person name="Valentin K."/>
            <person name="Elias M."/>
            <person name="Artiguenave F."/>
            <person name="Arun A."/>
            <person name="Aury J.M."/>
            <person name="Barbosa-Neto J.F."/>
            <person name="Bothwell J.H."/>
            <person name="Bouget F.Y."/>
            <person name="Brillet L."/>
            <person name="Cabello-Hurtado F."/>
            <person name="Capella-Gutierrez S."/>
            <person name="Charrier B."/>
            <person name="Cladiere L."/>
            <person name="Cock J.M."/>
            <person name="Coelho S.M."/>
            <person name="Colleoni C."/>
            <person name="Czjzek M."/>
            <person name="Da Silva C."/>
            <person name="Delage L."/>
            <person name="Denoeud F."/>
            <person name="Deschamps P."/>
            <person name="Dittami S.M."/>
            <person name="Gabaldon T."/>
            <person name="Gachon C.M."/>
            <person name="Groisillier A."/>
            <person name="Herve C."/>
            <person name="Jabbari K."/>
            <person name="Katinka M."/>
            <person name="Kloareg B."/>
            <person name="Kowalczyk N."/>
            <person name="Labadie K."/>
            <person name="Leblanc C."/>
            <person name="Lopez P.J."/>
            <person name="McLachlan D.H."/>
            <person name="Meslet-Cladiere L."/>
            <person name="Moustafa A."/>
            <person name="Nehr Z."/>
            <person name="Nyvall Collen P."/>
            <person name="Panaud O."/>
            <person name="Partensky F."/>
            <person name="Poulain J."/>
            <person name="Rensing S.A."/>
            <person name="Rousvoal S."/>
            <person name="Samson G."/>
            <person name="Symeonidi A."/>
            <person name="Weissenbach J."/>
            <person name="Zambounis A."/>
            <person name="Wincker P."/>
            <person name="Boyen C."/>
        </authorList>
    </citation>
    <scope>NUCLEOTIDE SEQUENCE [LARGE SCALE GENOMIC DNA]</scope>
    <source>
        <strain evidence="4">cv. Stackhouse</strain>
    </source>
</reference>
<keyword evidence="2" id="KW-0812">Transmembrane</keyword>
<evidence type="ECO:0000256" key="2">
    <source>
        <dbReference type="SAM" id="Phobius"/>
    </source>
</evidence>
<evidence type="ECO:0000256" key="1">
    <source>
        <dbReference type="SAM" id="MobiDB-lite"/>
    </source>
</evidence>
<dbReference type="Gramene" id="CDF40475">
    <property type="protein sequence ID" value="CDF40475"/>
    <property type="gene ID" value="CHC_T00007218001"/>
</dbReference>
<sequence>MCRGRAPIRPSLAPPTHTLRSPGPTLLRRRSPFATPPPRTPFPTIDFPIPFYFTHPIPRSPPTPRCTFHSPPPLSQPHCTRHRLLFLYHIIRAPLRSCSVSLRRTPLSSIILPTTCCRRRLSDTSTAALSAFSHSPCSSANARTDTHTHTHLLIPVACGLRCLFFVSEPVLFFFYIFASTLLFPFFLSFHSSSSPHLIRFSGQRRKTERQALAPTTANDTNVTPLFKLGRELCFCSSIRAPLRSVSVYTHPRTILAATPGACFRRSAAVWLPTPTCGALTQGQRSGLPFVTLF</sequence>
<organism evidence="3 4">
    <name type="scientific">Chondrus crispus</name>
    <name type="common">Carrageen Irish moss</name>
    <name type="synonym">Polymorpha crispa</name>
    <dbReference type="NCBI Taxonomy" id="2769"/>
    <lineage>
        <taxon>Eukaryota</taxon>
        <taxon>Rhodophyta</taxon>
        <taxon>Florideophyceae</taxon>
        <taxon>Rhodymeniophycidae</taxon>
        <taxon>Gigartinales</taxon>
        <taxon>Gigartinaceae</taxon>
        <taxon>Chondrus</taxon>
    </lineage>
</organism>
<evidence type="ECO:0000313" key="3">
    <source>
        <dbReference type="EMBL" id="CDF40475.1"/>
    </source>
</evidence>
<accession>R7QT02</accession>
<feature type="region of interest" description="Disordered" evidence="1">
    <location>
        <begin position="1"/>
        <end position="40"/>
    </location>
</feature>
<dbReference type="EMBL" id="HG002185">
    <property type="protein sequence ID" value="CDF40475.1"/>
    <property type="molecule type" value="Genomic_DNA"/>
</dbReference>